<evidence type="ECO:0000313" key="11">
    <source>
        <dbReference type="Proteomes" id="UP000606274"/>
    </source>
</evidence>
<gene>
    <name evidence="10" type="ORF">HF521_009614</name>
</gene>
<name>A0A8T0BTX1_SILME</name>
<protein>
    <recommendedName>
        <fullName evidence="3">Cytochrome c oxidase assembly protein COX16 homolog, mitochondrial</fullName>
    </recommendedName>
</protein>
<keyword evidence="11" id="KW-1185">Reference proteome</keyword>
<feature type="transmembrane region" description="Helical" evidence="9">
    <location>
        <begin position="33"/>
        <end position="52"/>
    </location>
</feature>
<comment type="similarity">
    <text evidence="2">Belongs to the COX16 family.</text>
</comment>
<evidence type="ECO:0000256" key="7">
    <source>
        <dbReference type="ARBA" id="ARBA00023128"/>
    </source>
</evidence>
<dbReference type="Pfam" id="PF14138">
    <property type="entry name" value="COX16"/>
    <property type="match status" value="1"/>
</dbReference>
<evidence type="ECO:0000256" key="5">
    <source>
        <dbReference type="ARBA" id="ARBA00022792"/>
    </source>
</evidence>
<comment type="caution">
    <text evidence="10">The sequence shown here is derived from an EMBL/GenBank/DDBJ whole genome shotgun (WGS) entry which is preliminary data.</text>
</comment>
<evidence type="ECO:0000256" key="1">
    <source>
        <dbReference type="ARBA" id="ARBA00004434"/>
    </source>
</evidence>
<reference evidence="10" key="1">
    <citation type="submission" date="2020-08" db="EMBL/GenBank/DDBJ databases">
        <title>Chromosome-level assembly of Southern catfish (Silurus meridionalis) provides insights into visual adaptation to the nocturnal and benthic lifestyles.</title>
        <authorList>
            <person name="Zhang Y."/>
            <person name="Wang D."/>
            <person name="Peng Z."/>
        </authorList>
    </citation>
    <scope>NUCLEOTIDE SEQUENCE</scope>
    <source>
        <strain evidence="10">SWU-2019-XX</strain>
        <tissue evidence="10">Muscle</tissue>
    </source>
</reference>
<dbReference type="Proteomes" id="UP000606274">
    <property type="component" value="Unassembled WGS sequence"/>
</dbReference>
<keyword evidence="7" id="KW-0496">Mitochondrion</keyword>
<evidence type="ECO:0000313" key="10">
    <source>
        <dbReference type="EMBL" id="KAF7710742.1"/>
    </source>
</evidence>
<sequence length="124" mass="14519">MLSETGDSVQSSVLIVRMWKLINKLQKNRTLRYGVPMLLLVVGGSFGLREFAQIRYDAQKIKKKMDPALEARVNSRAHTNILQEEYEKLQQVDLYSWTNVRGPRPWENSRLNQEEQRTTITKKI</sequence>
<accession>A0A8T0BTX1</accession>
<dbReference type="PANTHER" id="PTHR17130:SF14">
    <property type="entry name" value="CYTOCHROME C OXIDASE ASSEMBLY PROTEIN COX16 HOMOLOG, MITOCHONDRIAL"/>
    <property type="match status" value="1"/>
</dbReference>
<evidence type="ECO:0000256" key="8">
    <source>
        <dbReference type="ARBA" id="ARBA00023136"/>
    </source>
</evidence>
<evidence type="ECO:0000256" key="3">
    <source>
        <dbReference type="ARBA" id="ARBA00021814"/>
    </source>
</evidence>
<dbReference type="PANTHER" id="PTHR17130">
    <property type="entry name" value="MITOCHONDRIAL OUTER MEMBRANE PROTEIN 25"/>
    <property type="match status" value="1"/>
</dbReference>
<keyword evidence="8 9" id="KW-0472">Membrane</keyword>
<dbReference type="GO" id="GO:0005743">
    <property type="term" value="C:mitochondrial inner membrane"/>
    <property type="evidence" value="ECO:0007669"/>
    <property type="project" value="UniProtKB-SubCell"/>
</dbReference>
<evidence type="ECO:0000256" key="4">
    <source>
        <dbReference type="ARBA" id="ARBA00022692"/>
    </source>
</evidence>
<keyword evidence="6 9" id="KW-1133">Transmembrane helix</keyword>
<organism evidence="10 11">
    <name type="scientific">Silurus meridionalis</name>
    <name type="common">Southern catfish</name>
    <name type="synonym">Silurus soldatovi meridionalis</name>
    <dbReference type="NCBI Taxonomy" id="175797"/>
    <lineage>
        <taxon>Eukaryota</taxon>
        <taxon>Metazoa</taxon>
        <taxon>Chordata</taxon>
        <taxon>Craniata</taxon>
        <taxon>Vertebrata</taxon>
        <taxon>Euteleostomi</taxon>
        <taxon>Actinopterygii</taxon>
        <taxon>Neopterygii</taxon>
        <taxon>Teleostei</taxon>
        <taxon>Ostariophysi</taxon>
        <taxon>Siluriformes</taxon>
        <taxon>Siluridae</taxon>
        <taxon>Silurus</taxon>
    </lineage>
</organism>
<evidence type="ECO:0000256" key="9">
    <source>
        <dbReference type="SAM" id="Phobius"/>
    </source>
</evidence>
<evidence type="ECO:0000256" key="6">
    <source>
        <dbReference type="ARBA" id="ARBA00022989"/>
    </source>
</evidence>
<dbReference type="AlphaFoldDB" id="A0A8T0BTX1"/>
<evidence type="ECO:0000256" key="2">
    <source>
        <dbReference type="ARBA" id="ARBA00008370"/>
    </source>
</evidence>
<dbReference type="EMBL" id="JABFDY010000002">
    <property type="protein sequence ID" value="KAF7710742.1"/>
    <property type="molecule type" value="Genomic_DNA"/>
</dbReference>
<comment type="subcellular location">
    <subcellularLocation>
        <location evidence="1">Mitochondrion inner membrane</location>
        <topology evidence="1">Single-pass membrane protein</topology>
    </subcellularLocation>
</comment>
<keyword evidence="5" id="KW-0999">Mitochondrion inner membrane</keyword>
<dbReference type="InterPro" id="IPR020164">
    <property type="entry name" value="Cyt_c_Oxase_assmbl_COX16"/>
</dbReference>
<dbReference type="GO" id="GO:0033617">
    <property type="term" value="P:mitochondrial respiratory chain complex IV assembly"/>
    <property type="evidence" value="ECO:0007669"/>
    <property type="project" value="TreeGrafter"/>
</dbReference>
<proteinExistence type="inferred from homology"/>
<keyword evidence="4 9" id="KW-0812">Transmembrane</keyword>